<dbReference type="SUPFAM" id="SSF47384">
    <property type="entry name" value="Homodimeric domain of signal transducing histidine kinase"/>
    <property type="match status" value="1"/>
</dbReference>
<keyword evidence="7" id="KW-0812">Transmembrane</keyword>
<evidence type="ECO:0000256" key="6">
    <source>
        <dbReference type="ARBA" id="ARBA00023012"/>
    </source>
</evidence>
<name>A0ABT4UI73_9BACT</name>
<dbReference type="Gene3D" id="1.10.287.130">
    <property type="match status" value="1"/>
</dbReference>
<dbReference type="InterPro" id="IPR003594">
    <property type="entry name" value="HATPase_dom"/>
</dbReference>
<dbReference type="Proteomes" id="UP001210231">
    <property type="component" value="Unassembled WGS sequence"/>
</dbReference>
<feature type="transmembrane region" description="Helical" evidence="7">
    <location>
        <begin position="6"/>
        <end position="29"/>
    </location>
</feature>
<dbReference type="Gene3D" id="3.30.565.10">
    <property type="entry name" value="Histidine kinase-like ATPase, C-terminal domain"/>
    <property type="match status" value="1"/>
</dbReference>
<dbReference type="PANTHER" id="PTHR43711">
    <property type="entry name" value="TWO-COMPONENT HISTIDINE KINASE"/>
    <property type="match status" value="1"/>
</dbReference>
<dbReference type="InterPro" id="IPR050736">
    <property type="entry name" value="Sensor_HK_Regulatory"/>
</dbReference>
<dbReference type="InterPro" id="IPR005467">
    <property type="entry name" value="His_kinase_dom"/>
</dbReference>
<gene>
    <name evidence="9" type="ORF">O3P16_06980</name>
</gene>
<dbReference type="PANTHER" id="PTHR43711:SF1">
    <property type="entry name" value="HISTIDINE KINASE 1"/>
    <property type="match status" value="1"/>
</dbReference>
<keyword evidence="5 9" id="KW-0418">Kinase</keyword>
<dbReference type="InterPro" id="IPR004358">
    <property type="entry name" value="Sig_transdc_His_kin-like_C"/>
</dbReference>
<dbReference type="SMART" id="SM00387">
    <property type="entry name" value="HATPase_c"/>
    <property type="match status" value="1"/>
</dbReference>
<comment type="caution">
    <text evidence="9">The sequence shown here is derived from an EMBL/GenBank/DDBJ whole genome shotgun (WGS) entry which is preliminary data.</text>
</comment>
<dbReference type="Pfam" id="PF00512">
    <property type="entry name" value="HisKA"/>
    <property type="match status" value="1"/>
</dbReference>
<dbReference type="InterPro" id="IPR036097">
    <property type="entry name" value="HisK_dim/P_sf"/>
</dbReference>
<dbReference type="SUPFAM" id="SSF55874">
    <property type="entry name" value="ATPase domain of HSP90 chaperone/DNA topoisomerase II/histidine kinase"/>
    <property type="match status" value="1"/>
</dbReference>
<dbReference type="Pfam" id="PF02518">
    <property type="entry name" value="HATPase_c"/>
    <property type="match status" value="1"/>
</dbReference>
<protein>
    <recommendedName>
        <fullName evidence="2">histidine kinase</fullName>
        <ecNumber evidence="2">2.7.13.3</ecNumber>
    </recommendedName>
</protein>
<dbReference type="SMART" id="SM00388">
    <property type="entry name" value="HisKA"/>
    <property type="match status" value="1"/>
</dbReference>
<proteinExistence type="predicted"/>
<dbReference type="RefSeq" id="WP_407030871.1">
    <property type="nucleotide sequence ID" value="NZ_JAQGEF010000006.1"/>
</dbReference>
<evidence type="ECO:0000313" key="10">
    <source>
        <dbReference type="Proteomes" id="UP001210231"/>
    </source>
</evidence>
<keyword evidence="7" id="KW-1133">Transmembrane helix</keyword>
<dbReference type="EMBL" id="JAQGEF010000006">
    <property type="protein sequence ID" value="MDA3614546.1"/>
    <property type="molecule type" value="Genomic_DNA"/>
</dbReference>
<evidence type="ECO:0000259" key="8">
    <source>
        <dbReference type="PROSITE" id="PS50109"/>
    </source>
</evidence>
<reference evidence="9 10" key="1">
    <citation type="submission" date="2022-12" db="EMBL/GenBank/DDBJ databases">
        <title>Chitinophagaceae gen. sp. nov., a new member of the family Chitinophagaceae, isolated from soil in a chemical factory.</title>
        <authorList>
            <person name="Ke Z."/>
        </authorList>
    </citation>
    <scope>NUCLEOTIDE SEQUENCE [LARGE SCALE GENOMIC DNA]</scope>
    <source>
        <strain evidence="9 10">LY-5</strain>
    </source>
</reference>
<feature type="transmembrane region" description="Helical" evidence="7">
    <location>
        <begin position="185"/>
        <end position="209"/>
    </location>
</feature>
<dbReference type="InterPro" id="IPR003661">
    <property type="entry name" value="HisK_dim/P_dom"/>
</dbReference>
<comment type="catalytic activity">
    <reaction evidence="1">
        <text>ATP + protein L-histidine = ADP + protein N-phospho-L-histidine.</text>
        <dbReference type="EC" id="2.7.13.3"/>
    </reaction>
</comment>
<accession>A0ABT4UI73</accession>
<evidence type="ECO:0000256" key="5">
    <source>
        <dbReference type="ARBA" id="ARBA00022777"/>
    </source>
</evidence>
<feature type="domain" description="Histidine kinase" evidence="8">
    <location>
        <begin position="224"/>
        <end position="443"/>
    </location>
</feature>
<dbReference type="EC" id="2.7.13.3" evidence="2"/>
<dbReference type="GO" id="GO:0016301">
    <property type="term" value="F:kinase activity"/>
    <property type="evidence" value="ECO:0007669"/>
    <property type="project" value="UniProtKB-KW"/>
</dbReference>
<dbReference type="CDD" id="cd00082">
    <property type="entry name" value="HisKA"/>
    <property type="match status" value="1"/>
</dbReference>
<organism evidence="9 10">
    <name type="scientific">Polluticaenibacter yanchengensis</name>
    <dbReference type="NCBI Taxonomy" id="3014562"/>
    <lineage>
        <taxon>Bacteria</taxon>
        <taxon>Pseudomonadati</taxon>
        <taxon>Bacteroidota</taxon>
        <taxon>Chitinophagia</taxon>
        <taxon>Chitinophagales</taxon>
        <taxon>Chitinophagaceae</taxon>
        <taxon>Polluticaenibacter</taxon>
    </lineage>
</organism>
<evidence type="ECO:0000256" key="3">
    <source>
        <dbReference type="ARBA" id="ARBA00022553"/>
    </source>
</evidence>
<dbReference type="PROSITE" id="PS50109">
    <property type="entry name" value="HIS_KIN"/>
    <property type="match status" value="1"/>
</dbReference>
<keyword evidence="3" id="KW-0597">Phosphoprotein</keyword>
<evidence type="ECO:0000256" key="7">
    <source>
        <dbReference type="SAM" id="Phobius"/>
    </source>
</evidence>
<evidence type="ECO:0000256" key="2">
    <source>
        <dbReference type="ARBA" id="ARBA00012438"/>
    </source>
</evidence>
<sequence>MTIKKLFPLIIALITISLLGVIYIQYNWLKNMQIIKKEQYEEKLERAVKLVGEELTNSYNKAPLKPKNKLNLSTGSPFDFIHPVLTSELYTQNEIKEKIEKAFKQVNVKVKSFEFAIFNNYDLKPQSNIITSNFQNEFMDTIRNLSYMYVVEPQPGSWAENLGTFENFWVVVIDYDKQIKKESKWIFIGAMGFTLFIMFAFFITFYTMLNQRKISDIKSDFINNMTHEFKTPIATISLAVDALKNERVKSDAEKSEYFRGIIKEENIRMNKHVETILNAAAMDRQEITLNKKKVDINEVISSTLDNFNLVLKERDGVSALNFNAKNHYIAGDEQLLRNLFNNLIDNAIKYSKDIPQITISTNSNNKWFIVKIEDKGIGMSKESVKRVFEKFYRAHTGNLHNVKGFGLGMSYVKSIVVAHKGKIKVDSTLGKGTTFTVELPLHEA</sequence>
<evidence type="ECO:0000256" key="4">
    <source>
        <dbReference type="ARBA" id="ARBA00022679"/>
    </source>
</evidence>
<keyword evidence="6" id="KW-0902">Two-component regulatory system</keyword>
<evidence type="ECO:0000313" key="9">
    <source>
        <dbReference type="EMBL" id="MDA3614546.1"/>
    </source>
</evidence>
<dbReference type="CDD" id="cd00075">
    <property type="entry name" value="HATPase"/>
    <property type="match status" value="1"/>
</dbReference>
<keyword evidence="4" id="KW-0808">Transferase</keyword>
<dbReference type="PRINTS" id="PR00344">
    <property type="entry name" value="BCTRLSENSOR"/>
</dbReference>
<dbReference type="InterPro" id="IPR036890">
    <property type="entry name" value="HATPase_C_sf"/>
</dbReference>
<keyword evidence="10" id="KW-1185">Reference proteome</keyword>
<evidence type="ECO:0000256" key="1">
    <source>
        <dbReference type="ARBA" id="ARBA00000085"/>
    </source>
</evidence>
<keyword evidence="7" id="KW-0472">Membrane</keyword>